<organism evidence="8 9">
    <name type="scientific">Streptomyces ramulosus</name>
    <dbReference type="NCBI Taxonomy" id="47762"/>
    <lineage>
        <taxon>Bacteria</taxon>
        <taxon>Bacillati</taxon>
        <taxon>Actinomycetota</taxon>
        <taxon>Actinomycetes</taxon>
        <taxon>Kitasatosporales</taxon>
        <taxon>Streptomycetaceae</taxon>
        <taxon>Streptomyces</taxon>
    </lineage>
</organism>
<dbReference type="PANTHER" id="PTHR35007:SF3">
    <property type="entry name" value="POSSIBLE CONSERVED ALANINE RICH MEMBRANE PROTEIN"/>
    <property type="match status" value="1"/>
</dbReference>
<dbReference type="Proteomes" id="UP001596241">
    <property type="component" value="Unassembled WGS sequence"/>
</dbReference>
<feature type="transmembrane region" description="Helical" evidence="6">
    <location>
        <begin position="150"/>
        <end position="176"/>
    </location>
</feature>
<evidence type="ECO:0000256" key="1">
    <source>
        <dbReference type="ARBA" id="ARBA00004651"/>
    </source>
</evidence>
<evidence type="ECO:0000259" key="7">
    <source>
        <dbReference type="Pfam" id="PF00482"/>
    </source>
</evidence>
<keyword evidence="5 6" id="KW-0472">Membrane</keyword>
<gene>
    <name evidence="8" type="ORF">ACFP3M_20155</name>
</gene>
<feature type="domain" description="Type II secretion system protein GspF" evidence="7">
    <location>
        <begin position="51"/>
        <end position="170"/>
    </location>
</feature>
<dbReference type="InterPro" id="IPR018076">
    <property type="entry name" value="T2SS_GspF_dom"/>
</dbReference>
<keyword evidence="9" id="KW-1185">Reference proteome</keyword>
<name>A0ABW1FQE6_9ACTN</name>
<evidence type="ECO:0000256" key="5">
    <source>
        <dbReference type="ARBA" id="ARBA00023136"/>
    </source>
</evidence>
<keyword evidence="2" id="KW-1003">Cell membrane</keyword>
<evidence type="ECO:0000313" key="8">
    <source>
        <dbReference type="EMBL" id="MFC5895118.1"/>
    </source>
</evidence>
<dbReference type="PANTHER" id="PTHR35007">
    <property type="entry name" value="INTEGRAL MEMBRANE PROTEIN-RELATED"/>
    <property type="match status" value="1"/>
</dbReference>
<dbReference type="EMBL" id="JBHSPW010000009">
    <property type="protein sequence ID" value="MFC5895118.1"/>
    <property type="molecule type" value="Genomic_DNA"/>
</dbReference>
<evidence type="ECO:0000256" key="4">
    <source>
        <dbReference type="ARBA" id="ARBA00022989"/>
    </source>
</evidence>
<proteinExistence type="predicted"/>
<evidence type="ECO:0000256" key="2">
    <source>
        <dbReference type="ARBA" id="ARBA00022475"/>
    </source>
</evidence>
<accession>A0ABW1FQE6</accession>
<dbReference type="RefSeq" id="WP_345077715.1">
    <property type="nucleotide sequence ID" value="NZ_BAAAWG010000002.1"/>
</dbReference>
<dbReference type="Pfam" id="PF00482">
    <property type="entry name" value="T2SSF"/>
    <property type="match status" value="1"/>
</dbReference>
<sequence>MILIVDGMPGVAAGVVAGYAAHRWQLRQRASDADRLTRYAVRAELAPAGDLLAACLAAGAGPREAAEAVGRSLDGAVGERLRSVAAELRLGGEPAAVWQRLAELPGAEGLARCMARAGISGAPAVDSVARLAAELRSEAARATASRARRAGVLVTLPLAACFLPAFLTLGVAPVLMGLAGGLLGHR</sequence>
<comment type="subcellular location">
    <subcellularLocation>
        <location evidence="1">Cell membrane</location>
        <topology evidence="1">Multi-pass membrane protein</topology>
    </subcellularLocation>
</comment>
<keyword evidence="3 6" id="KW-0812">Transmembrane</keyword>
<protein>
    <submittedName>
        <fullName evidence="8">Type II secretion system F family protein</fullName>
    </submittedName>
</protein>
<comment type="caution">
    <text evidence="8">The sequence shown here is derived from an EMBL/GenBank/DDBJ whole genome shotgun (WGS) entry which is preliminary data.</text>
</comment>
<evidence type="ECO:0000256" key="3">
    <source>
        <dbReference type="ARBA" id="ARBA00022692"/>
    </source>
</evidence>
<keyword evidence="4 6" id="KW-1133">Transmembrane helix</keyword>
<evidence type="ECO:0000313" key="9">
    <source>
        <dbReference type="Proteomes" id="UP001596241"/>
    </source>
</evidence>
<evidence type="ECO:0000256" key="6">
    <source>
        <dbReference type="SAM" id="Phobius"/>
    </source>
</evidence>
<reference evidence="9" key="1">
    <citation type="journal article" date="2019" name="Int. J. Syst. Evol. Microbiol.">
        <title>The Global Catalogue of Microorganisms (GCM) 10K type strain sequencing project: providing services to taxonomists for standard genome sequencing and annotation.</title>
        <authorList>
            <consortium name="The Broad Institute Genomics Platform"/>
            <consortium name="The Broad Institute Genome Sequencing Center for Infectious Disease"/>
            <person name="Wu L."/>
            <person name="Ma J."/>
        </authorList>
    </citation>
    <scope>NUCLEOTIDE SEQUENCE [LARGE SCALE GENOMIC DNA]</scope>
    <source>
        <strain evidence="9">CGMCC 1.15809</strain>
    </source>
</reference>